<evidence type="ECO:0000313" key="2">
    <source>
        <dbReference type="Proteomes" id="UP000630142"/>
    </source>
</evidence>
<proteinExistence type="predicted"/>
<dbReference type="EMBL" id="BMZQ01000002">
    <property type="protein sequence ID" value="GHD17798.1"/>
    <property type="molecule type" value="Genomic_DNA"/>
</dbReference>
<name>A0A8J3GL73_9HYPH</name>
<accession>A0A8J3GL73</accession>
<comment type="caution">
    <text evidence="1">The sequence shown here is derived from an EMBL/GenBank/DDBJ whole genome shotgun (WGS) entry which is preliminary data.</text>
</comment>
<protein>
    <submittedName>
        <fullName evidence="1">Uncharacterized protein</fullName>
    </submittedName>
</protein>
<organism evidence="1 2">
    <name type="scientific">Tianweitania populi</name>
    <dbReference type="NCBI Taxonomy" id="1607949"/>
    <lineage>
        <taxon>Bacteria</taxon>
        <taxon>Pseudomonadati</taxon>
        <taxon>Pseudomonadota</taxon>
        <taxon>Alphaproteobacteria</taxon>
        <taxon>Hyphomicrobiales</taxon>
        <taxon>Phyllobacteriaceae</taxon>
        <taxon>Tianweitania</taxon>
    </lineage>
</organism>
<dbReference type="AlphaFoldDB" id="A0A8J3GL73"/>
<dbReference type="Proteomes" id="UP000630142">
    <property type="component" value="Unassembled WGS sequence"/>
</dbReference>
<keyword evidence="2" id="KW-1185">Reference proteome</keyword>
<evidence type="ECO:0000313" key="1">
    <source>
        <dbReference type="EMBL" id="GHD17798.1"/>
    </source>
</evidence>
<reference evidence="1" key="2">
    <citation type="submission" date="2020-09" db="EMBL/GenBank/DDBJ databases">
        <authorList>
            <person name="Sun Q."/>
            <person name="Kim S."/>
        </authorList>
    </citation>
    <scope>NUCLEOTIDE SEQUENCE</scope>
    <source>
        <strain evidence="1">KCTC 42249</strain>
    </source>
</reference>
<sequence length="44" mass="4473">MFGQVAVSQEVSLAVDVVTRTMRIGSLPALDALEGESVGEAAPA</sequence>
<gene>
    <name evidence="1" type="ORF">GCM10016234_27380</name>
</gene>
<reference evidence="1" key="1">
    <citation type="journal article" date="2014" name="Int. J. Syst. Evol. Microbiol.">
        <title>Complete genome sequence of Corynebacterium casei LMG S-19264T (=DSM 44701T), isolated from a smear-ripened cheese.</title>
        <authorList>
            <consortium name="US DOE Joint Genome Institute (JGI-PGF)"/>
            <person name="Walter F."/>
            <person name="Albersmeier A."/>
            <person name="Kalinowski J."/>
            <person name="Ruckert C."/>
        </authorList>
    </citation>
    <scope>NUCLEOTIDE SEQUENCE</scope>
    <source>
        <strain evidence="1">KCTC 42249</strain>
    </source>
</reference>